<sequence>MFDAATVLLREFWRATGWQEQMSYLHLMTASDGSASNPAFLASARAQTAPLSGSLGYAYVESHSPVNLACVHDPLQRMARAGTFLEPETPRGTVLHEKPRDQLLYGSIHAPMGWMEGIYVARLFPEWQFMATALSRAPRYPLEPLGRWVGLRPPRVANAADTDSAMGPPGTTHLLLTLQRQSASRTSEYSYSLDDALWGARFLQRIHQLRDGSTLRAGAEAFFSVAEKSAGVSIGMRCAMPHGAVSALGWSAQTRPAVASVTLNPMMGYLRAAYAARIDDELLLCTRYDFNVYSYLSDWAVGVEYKLRRMGEEESMDVPASTMRERVGVWAAPHGNAASLREAPASVEDNLPSAHDRGMDAVEPGALGSSTRMGLLKARLSASGLFSLLWEGYWRRCLVSVGLRTQLPTPASSTLGVEIMYLART</sequence>
<keyword evidence="3" id="KW-1000">Mitochondrion outer membrane</keyword>
<dbReference type="Pfam" id="PF12519">
    <property type="entry name" value="MDM10"/>
    <property type="match status" value="1"/>
</dbReference>
<dbReference type="EMBL" id="CP119895">
    <property type="protein sequence ID" value="WFD27213.1"/>
    <property type="molecule type" value="Genomic_DNA"/>
</dbReference>
<dbReference type="PANTHER" id="PTHR28035">
    <property type="entry name" value="MITOCHONDRIAL DISTRIBUTION AND MORPHOLOGY PROTEIN 10"/>
    <property type="match status" value="1"/>
</dbReference>
<evidence type="ECO:0000256" key="3">
    <source>
        <dbReference type="ARBA" id="ARBA00022787"/>
    </source>
</evidence>
<dbReference type="GO" id="GO:0015914">
    <property type="term" value="P:phospholipid transport"/>
    <property type="evidence" value="ECO:0007669"/>
    <property type="project" value="TreeGrafter"/>
</dbReference>
<accession>A0AAF0EMP7</accession>
<dbReference type="InterPro" id="IPR027539">
    <property type="entry name" value="Mdm10"/>
</dbReference>
<keyword evidence="4" id="KW-0496">Mitochondrion</keyword>
<dbReference type="PANTHER" id="PTHR28035:SF1">
    <property type="entry name" value="MITOCHONDRIAL DISTRIBUTION AND MORPHOLOGY PROTEIN 10"/>
    <property type="match status" value="1"/>
</dbReference>
<reference evidence="6" key="1">
    <citation type="submission" date="2023-03" db="EMBL/GenBank/DDBJ databases">
        <title>Mating type loci evolution in Malassezia.</title>
        <authorList>
            <person name="Coelho M.A."/>
        </authorList>
    </citation>
    <scope>NUCLEOTIDE SEQUENCE</scope>
    <source>
        <strain evidence="6">CBS 9557</strain>
    </source>
</reference>
<name>A0AAF0EMP7_9BASI</name>
<keyword evidence="2" id="KW-0812">Transmembrane</keyword>
<dbReference type="AlphaFoldDB" id="A0AAF0EMP7"/>
<evidence type="ECO:0000313" key="6">
    <source>
        <dbReference type="EMBL" id="WFD27213.1"/>
    </source>
</evidence>
<keyword evidence="5" id="KW-0472">Membrane</keyword>
<evidence type="ECO:0000256" key="4">
    <source>
        <dbReference type="ARBA" id="ARBA00023128"/>
    </source>
</evidence>
<dbReference type="Proteomes" id="UP001213623">
    <property type="component" value="Chromosome 4"/>
</dbReference>
<dbReference type="GO" id="GO:0070096">
    <property type="term" value="P:mitochondrial outer membrane translocase complex assembly"/>
    <property type="evidence" value="ECO:0007669"/>
    <property type="project" value="TreeGrafter"/>
</dbReference>
<evidence type="ECO:0000256" key="2">
    <source>
        <dbReference type="ARBA" id="ARBA00022692"/>
    </source>
</evidence>
<evidence type="ECO:0000256" key="1">
    <source>
        <dbReference type="ARBA" id="ARBA00022452"/>
    </source>
</evidence>
<evidence type="ECO:0000256" key="5">
    <source>
        <dbReference type="ARBA" id="ARBA00023136"/>
    </source>
</evidence>
<dbReference type="GO" id="GO:0032865">
    <property type="term" value="C:ERMES complex"/>
    <property type="evidence" value="ECO:0007669"/>
    <property type="project" value="InterPro"/>
</dbReference>
<evidence type="ECO:0000313" key="7">
    <source>
        <dbReference type="Proteomes" id="UP001213623"/>
    </source>
</evidence>
<protein>
    <submittedName>
        <fullName evidence="6">Mitochondrial distribution and morphology protein 10</fullName>
    </submittedName>
</protein>
<keyword evidence="7" id="KW-1185">Reference proteome</keyword>
<dbReference type="GO" id="GO:0045040">
    <property type="term" value="P:protein insertion into mitochondrial outer membrane"/>
    <property type="evidence" value="ECO:0007669"/>
    <property type="project" value="TreeGrafter"/>
</dbReference>
<gene>
    <name evidence="6" type="primary">MDM10</name>
    <name evidence="6" type="ORF">MNAN1_002209</name>
</gene>
<keyword evidence="1" id="KW-1134">Transmembrane beta strand</keyword>
<dbReference type="GO" id="GO:0051654">
    <property type="term" value="P:establishment of mitochondrion localization"/>
    <property type="evidence" value="ECO:0007669"/>
    <property type="project" value="TreeGrafter"/>
</dbReference>
<organism evidence="6 7">
    <name type="scientific">Malassezia nana</name>
    <dbReference type="NCBI Taxonomy" id="180528"/>
    <lineage>
        <taxon>Eukaryota</taxon>
        <taxon>Fungi</taxon>
        <taxon>Dikarya</taxon>
        <taxon>Basidiomycota</taxon>
        <taxon>Ustilaginomycotina</taxon>
        <taxon>Malasseziomycetes</taxon>
        <taxon>Malasseziales</taxon>
        <taxon>Malasseziaceae</taxon>
        <taxon>Malassezia</taxon>
    </lineage>
</organism>
<dbReference type="GO" id="GO:1990456">
    <property type="term" value="P:mitochondrion-endoplasmic reticulum membrane tethering"/>
    <property type="evidence" value="ECO:0007669"/>
    <property type="project" value="TreeGrafter"/>
</dbReference>
<dbReference type="GO" id="GO:0001401">
    <property type="term" value="C:SAM complex"/>
    <property type="evidence" value="ECO:0007669"/>
    <property type="project" value="TreeGrafter"/>
</dbReference>
<proteinExistence type="predicted"/>